<keyword evidence="4" id="KW-0472">Membrane</keyword>
<dbReference type="Gene3D" id="2.40.420.20">
    <property type="match status" value="1"/>
</dbReference>
<protein>
    <submittedName>
        <fullName evidence="5">Efflux RND transporter periplasmic adaptor subunit</fullName>
    </submittedName>
</protein>
<dbReference type="EMBL" id="JBHTCM010000018">
    <property type="protein sequence ID" value="MFC7334642.1"/>
    <property type="molecule type" value="Genomic_DNA"/>
</dbReference>
<proteinExistence type="inferred from homology"/>
<feature type="compositionally biased region" description="Basic and acidic residues" evidence="3">
    <location>
        <begin position="438"/>
        <end position="453"/>
    </location>
</feature>
<evidence type="ECO:0000313" key="5">
    <source>
        <dbReference type="EMBL" id="MFC7334642.1"/>
    </source>
</evidence>
<accession>A0ABW2KX68</accession>
<keyword evidence="2" id="KW-0175">Coiled coil</keyword>
<dbReference type="SUPFAM" id="SSF111369">
    <property type="entry name" value="HlyD-like secretion proteins"/>
    <property type="match status" value="1"/>
</dbReference>
<keyword evidence="4" id="KW-1133">Transmembrane helix</keyword>
<evidence type="ECO:0000256" key="2">
    <source>
        <dbReference type="SAM" id="Coils"/>
    </source>
</evidence>
<gene>
    <name evidence="5" type="ORF">ACFQPS_15855</name>
</gene>
<keyword evidence="4" id="KW-0812">Transmembrane</keyword>
<dbReference type="PANTHER" id="PTHR30469">
    <property type="entry name" value="MULTIDRUG RESISTANCE PROTEIN MDTA"/>
    <property type="match status" value="1"/>
</dbReference>
<dbReference type="Gene3D" id="2.40.30.170">
    <property type="match status" value="1"/>
</dbReference>
<organism evidence="5 6">
    <name type="scientific">Rhodocista pekingensis</name>
    <dbReference type="NCBI Taxonomy" id="201185"/>
    <lineage>
        <taxon>Bacteria</taxon>
        <taxon>Pseudomonadati</taxon>
        <taxon>Pseudomonadota</taxon>
        <taxon>Alphaproteobacteria</taxon>
        <taxon>Rhodospirillales</taxon>
        <taxon>Azospirillaceae</taxon>
        <taxon>Rhodocista</taxon>
    </lineage>
</organism>
<evidence type="ECO:0000256" key="1">
    <source>
        <dbReference type="ARBA" id="ARBA00009477"/>
    </source>
</evidence>
<feature type="transmembrane region" description="Helical" evidence="4">
    <location>
        <begin position="49"/>
        <end position="67"/>
    </location>
</feature>
<dbReference type="PANTHER" id="PTHR30469:SF15">
    <property type="entry name" value="HLYD FAMILY OF SECRETION PROTEINS"/>
    <property type="match status" value="1"/>
</dbReference>
<dbReference type="NCBIfam" id="TIGR01730">
    <property type="entry name" value="RND_mfp"/>
    <property type="match status" value="1"/>
</dbReference>
<dbReference type="InterPro" id="IPR006143">
    <property type="entry name" value="RND_pump_MFP"/>
</dbReference>
<feature type="region of interest" description="Disordered" evidence="3">
    <location>
        <begin position="422"/>
        <end position="453"/>
    </location>
</feature>
<evidence type="ECO:0000313" key="6">
    <source>
        <dbReference type="Proteomes" id="UP001596456"/>
    </source>
</evidence>
<dbReference type="RefSeq" id="WP_377360191.1">
    <property type="nucleotide sequence ID" value="NZ_JBHTCM010000018.1"/>
</dbReference>
<keyword evidence="6" id="KW-1185">Reference proteome</keyword>
<dbReference type="Proteomes" id="UP001596456">
    <property type="component" value="Unassembled WGS sequence"/>
</dbReference>
<comment type="caution">
    <text evidence="5">The sequence shown here is derived from an EMBL/GenBank/DDBJ whole genome shotgun (WGS) entry which is preliminary data.</text>
</comment>
<comment type="similarity">
    <text evidence="1">Belongs to the membrane fusion protein (MFP) (TC 8.A.1) family.</text>
</comment>
<feature type="coiled-coil region" evidence="2">
    <location>
        <begin position="151"/>
        <end position="185"/>
    </location>
</feature>
<name>A0ABW2KX68_9PROT</name>
<dbReference type="Gene3D" id="2.40.50.100">
    <property type="match status" value="1"/>
</dbReference>
<evidence type="ECO:0000256" key="3">
    <source>
        <dbReference type="SAM" id="MobiDB-lite"/>
    </source>
</evidence>
<evidence type="ECO:0000256" key="4">
    <source>
        <dbReference type="SAM" id="Phobius"/>
    </source>
</evidence>
<reference evidence="6" key="1">
    <citation type="journal article" date="2019" name="Int. J. Syst. Evol. Microbiol.">
        <title>The Global Catalogue of Microorganisms (GCM) 10K type strain sequencing project: providing services to taxonomists for standard genome sequencing and annotation.</title>
        <authorList>
            <consortium name="The Broad Institute Genomics Platform"/>
            <consortium name="The Broad Institute Genome Sequencing Center for Infectious Disease"/>
            <person name="Wu L."/>
            <person name="Ma J."/>
        </authorList>
    </citation>
    <scope>NUCLEOTIDE SEQUENCE [LARGE SCALE GENOMIC DNA]</scope>
    <source>
        <strain evidence="6">CGMCC 1.16275</strain>
    </source>
</reference>
<feature type="compositionally biased region" description="Low complexity" evidence="3">
    <location>
        <begin position="428"/>
        <end position="437"/>
    </location>
</feature>
<sequence length="453" mass="48220">MDSLDSFARREAYAQAAPVPADPVDFPAPRTRRGRAGAPGLLRRWRRGLIAVGILAVGVAGLVTFIATKPEPARETKPEREWAVDTVTVARGDHRPEVVALGTVLAGRTSELRPLVSGTVLSVSPALRDGGVVKEGETLLSLDPVDHELVLAQRRADLDEARARLDELRANLKAHEREAERAETLFKRGIVAAPRYEETQNAYAAEQARVRAQQAVIARLQAAVKAAETDLARTTLVAPFDGFVGDARAEAGMYLTPADRVAVISGAERLEAKVTVPTDTYGRLVASGESLIGREARVVWSLGQNRLEFPARVVRVDDRIDTAAGGVALFVQLDGTLTGQAIRPGAFVSVTIPDRLYADVIRLPAPALHDGGTVYVIEDGRLAARPVEVVAVKSDAVYLSGGLQPGDRAVVTRFQEIGPGLKVTTRSAPAAEGPAAPKAEDAPKDAPKAEDAP</sequence>
<dbReference type="Gene3D" id="1.10.287.470">
    <property type="entry name" value="Helix hairpin bin"/>
    <property type="match status" value="1"/>
</dbReference>